<evidence type="ECO:0000256" key="2">
    <source>
        <dbReference type="ARBA" id="ARBA00003690"/>
    </source>
</evidence>
<comment type="function">
    <text evidence="2">May be involved in the metabolism of insect hormones and in the breakdown of synthetic insecticides.</text>
</comment>
<keyword evidence="4 8" id="KW-0349">Heme</keyword>
<dbReference type="EMBL" id="BGPR01000959">
    <property type="protein sequence ID" value="GBM41319.1"/>
    <property type="molecule type" value="Genomic_DNA"/>
</dbReference>
<evidence type="ECO:0000256" key="5">
    <source>
        <dbReference type="ARBA" id="ARBA00022723"/>
    </source>
</evidence>
<evidence type="ECO:0000313" key="10">
    <source>
        <dbReference type="EMBL" id="GBM41319.1"/>
    </source>
</evidence>
<dbReference type="GO" id="GO:0005789">
    <property type="term" value="C:endoplasmic reticulum membrane"/>
    <property type="evidence" value="ECO:0007669"/>
    <property type="project" value="UniProtKB-SubCell"/>
</dbReference>
<evidence type="ECO:0000256" key="8">
    <source>
        <dbReference type="PIRSR" id="PIRSR602403-1"/>
    </source>
</evidence>
<reference evidence="10 11" key="1">
    <citation type="journal article" date="2019" name="Sci. Rep.">
        <title>Orb-weaving spider Araneus ventricosus genome elucidates the spidroin gene catalogue.</title>
        <authorList>
            <person name="Kono N."/>
            <person name="Nakamura H."/>
            <person name="Ohtoshi R."/>
            <person name="Moran D.A.P."/>
            <person name="Shinohara A."/>
            <person name="Yoshida Y."/>
            <person name="Fujiwara M."/>
            <person name="Mori M."/>
            <person name="Tomita M."/>
            <person name="Arakawa K."/>
        </authorList>
    </citation>
    <scope>NUCLEOTIDE SEQUENCE [LARGE SCALE GENOMIC DNA]</scope>
</reference>
<accession>A0A4Y2FLR3</accession>
<dbReference type="GO" id="GO:0004497">
    <property type="term" value="F:monooxygenase activity"/>
    <property type="evidence" value="ECO:0007669"/>
    <property type="project" value="UniProtKB-KW"/>
</dbReference>
<keyword evidence="7 9" id="KW-0503">Monooxygenase</keyword>
<comment type="caution">
    <text evidence="10">The sequence shown here is derived from an EMBL/GenBank/DDBJ whole genome shotgun (WGS) entry which is preliminary data.</text>
</comment>
<evidence type="ECO:0000256" key="1">
    <source>
        <dbReference type="ARBA" id="ARBA00001971"/>
    </source>
</evidence>
<dbReference type="Pfam" id="PF00067">
    <property type="entry name" value="p450"/>
    <property type="match status" value="1"/>
</dbReference>
<name>A0A4Y2FLR3_ARAVE</name>
<dbReference type="PANTHER" id="PTHR24291">
    <property type="entry name" value="CYTOCHROME P450 FAMILY 4"/>
    <property type="match status" value="1"/>
</dbReference>
<evidence type="ECO:0000256" key="7">
    <source>
        <dbReference type="ARBA" id="ARBA00023033"/>
    </source>
</evidence>
<dbReference type="Proteomes" id="UP000499080">
    <property type="component" value="Unassembled WGS sequence"/>
</dbReference>
<evidence type="ECO:0000256" key="9">
    <source>
        <dbReference type="RuleBase" id="RU000461"/>
    </source>
</evidence>
<dbReference type="PRINTS" id="PR00465">
    <property type="entry name" value="EP450IV"/>
</dbReference>
<evidence type="ECO:0000256" key="6">
    <source>
        <dbReference type="ARBA" id="ARBA00023004"/>
    </source>
</evidence>
<dbReference type="OrthoDB" id="6432185at2759"/>
<dbReference type="AlphaFoldDB" id="A0A4Y2FLR3"/>
<dbReference type="PROSITE" id="PS00086">
    <property type="entry name" value="CYTOCHROME_P450"/>
    <property type="match status" value="1"/>
</dbReference>
<gene>
    <name evidence="10" type="primary">Cyp4c3_4</name>
    <name evidence="10" type="ORF">AVEN_241479_1</name>
</gene>
<evidence type="ECO:0000256" key="4">
    <source>
        <dbReference type="ARBA" id="ARBA00022617"/>
    </source>
</evidence>
<dbReference type="GO" id="GO:0016705">
    <property type="term" value="F:oxidoreductase activity, acting on paired donors, with incorporation or reduction of molecular oxygen"/>
    <property type="evidence" value="ECO:0007669"/>
    <property type="project" value="InterPro"/>
</dbReference>
<dbReference type="GO" id="GO:0005506">
    <property type="term" value="F:iron ion binding"/>
    <property type="evidence" value="ECO:0007669"/>
    <property type="project" value="InterPro"/>
</dbReference>
<dbReference type="PANTHER" id="PTHR24291:SF201">
    <property type="entry name" value="CYTOCHROME P450, FAMILY 4, SUBFAMILY B, POLYPEPTIDE 7"/>
    <property type="match status" value="1"/>
</dbReference>
<dbReference type="SUPFAM" id="SSF48264">
    <property type="entry name" value="Cytochrome P450"/>
    <property type="match status" value="1"/>
</dbReference>
<dbReference type="GO" id="GO:0020037">
    <property type="term" value="F:heme binding"/>
    <property type="evidence" value="ECO:0007669"/>
    <property type="project" value="InterPro"/>
</dbReference>
<protein>
    <submittedName>
        <fullName evidence="10">Cytochrome P450 4c3</fullName>
    </submittedName>
</protein>
<organism evidence="10 11">
    <name type="scientific">Araneus ventricosus</name>
    <name type="common">Orbweaver spider</name>
    <name type="synonym">Epeira ventricosa</name>
    <dbReference type="NCBI Taxonomy" id="182803"/>
    <lineage>
        <taxon>Eukaryota</taxon>
        <taxon>Metazoa</taxon>
        <taxon>Ecdysozoa</taxon>
        <taxon>Arthropoda</taxon>
        <taxon>Chelicerata</taxon>
        <taxon>Arachnida</taxon>
        <taxon>Araneae</taxon>
        <taxon>Araneomorphae</taxon>
        <taxon>Entelegynae</taxon>
        <taxon>Araneoidea</taxon>
        <taxon>Araneidae</taxon>
        <taxon>Araneus</taxon>
    </lineage>
</organism>
<dbReference type="InterPro" id="IPR036396">
    <property type="entry name" value="Cyt_P450_sf"/>
</dbReference>
<keyword evidence="11" id="KW-1185">Reference proteome</keyword>
<keyword evidence="9" id="KW-0560">Oxidoreductase</keyword>
<dbReference type="InterPro" id="IPR001128">
    <property type="entry name" value="Cyt_P450"/>
</dbReference>
<proteinExistence type="inferred from homology"/>
<dbReference type="InterPro" id="IPR050196">
    <property type="entry name" value="Cytochrome_P450_Monoox"/>
</dbReference>
<sequence>MITNSDIGDIWKSFEVVSKMSTKGGHIIPKGCPIDVLTYFLHRDEEVFPDPEKFDPERFSPENVLKIPEYAYIPFSAGPRNCIGQRFAMMEIKVIISAILRNFSIESLDTRDKVKPLIFITLHPSQPIRVRIRPRRYQKQH</sequence>
<dbReference type="InterPro" id="IPR002403">
    <property type="entry name" value="Cyt_P450_E_grp-IV"/>
</dbReference>
<comment type="cofactor">
    <cofactor evidence="1 8">
        <name>heme</name>
        <dbReference type="ChEBI" id="CHEBI:30413"/>
    </cofactor>
</comment>
<dbReference type="InterPro" id="IPR017972">
    <property type="entry name" value="Cyt_P450_CS"/>
</dbReference>
<keyword evidence="5 8" id="KW-0479">Metal-binding</keyword>
<evidence type="ECO:0000256" key="3">
    <source>
        <dbReference type="ARBA" id="ARBA00010617"/>
    </source>
</evidence>
<dbReference type="Gene3D" id="1.10.630.10">
    <property type="entry name" value="Cytochrome P450"/>
    <property type="match status" value="1"/>
</dbReference>
<feature type="binding site" description="axial binding residue" evidence="8">
    <location>
        <position position="82"/>
    </location>
    <ligand>
        <name>heme</name>
        <dbReference type="ChEBI" id="CHEBI:30413"/>
    </ligand>
    <ligandPart>
        <name>Fe</name>
        <dbReference type="ChEBI" id="CHEBI:18248"/>
    </ligandPart>
</feature>
<comment type="similarity">
    <text evidence="3 9">Belongs to the cytochrome P450 family.</text>
</comment>
<keyword evidence="6 8" id="KW-0408">Iron</keyword>
<evidence type="ECO:0000313" key="11">
    <source>
        <dbReference type="Proteomes" id="UP000499080"/>
    </source>
</evidence>